<feature type="compositionally biased region" description="Basic and acidic residues" evidence="3">
    <location>
        <begin position="363"/>
        <end position="374"/>
    </location>
</feature>
<reference evidence="5 6" key="1">
    <citation type="submission" date="2024-04" db="EMBL/GenBank/DDBJ databases">
        <title>Tritrichomonas musculus Genome.</title>
        <authorList>
            <person name="Alves-Ferreira E."/>
            <person name="Grigg M."/>
            <person name="Lorenzi H."/>
            <person name="Galac M."/>
        </authorList>
    </citation>
    <scope>NUCLEOTIDE SEQUENCE [LARGE SCALE GENOMIC DNA]</scope>
    <source>
        <strain evidence="5 6">EAF2021</strain>
    </source>
</reference>
<keyword evidence="2" id="KW-0175">Coiled coil</keyword>
<feature type="compositionally biased region" description="Polar residues" evidence="3">
    <location>
        <begin position="16"/>
        <end position="25"/>
    </location>
</feature>
<evidence type="ECO:0000256" key="2">
    <source>
        <dbReference type="SAM" id="Coils"/>
    </source>
</evidence>
<dbReference type="PANTHER" id="PTHR44329:SF289">
    <property type="entry name" value="SERINE_THREONINE-PROTEIN KINASE VIK"/>
    <property type="match status" value="1"/>
</dbReference>
<proteinExistence type="predicted"/>
<evidence type="ECO:0000256" key="1">
    <source>
        <dbReference type="PROSITE-ProRule" id="PRU00235"/>
    </source>
</evidence>
<dbReference type="InterPro" id="IPR000719">
    <property type="entry name" value="Prot_kinase_dom"/>
</dbReference>
<dbReference type="Pfam" id="PF07714">
    <property type="entry name" value="PK_Tyr_Ser-Thr"/>
    <property type="match status" value="1"/>
</dbReference>
<dbReference type="Gene3D" id="2.130.10.30">
    <property type="entry name" value="Regulator of chromosome condensation 1/beta-lactamase-inhibitor protein II"/>
    <property type="match status" value="2"/>
</dbReference>
<evidence type="ECO:0000259" key="4">
    <source>
        <dbReference type="PROSITE" id="PS50011"/>
    </source>
</evidence>
<dbReference type="Pfam" id="PF13540">
    <property type="entry name" value="RCC1_2"/>
    <property type="match status" value="1"/>
</dbReference>
<dbReference type="InterPro" id="IPR000408">
    <property type="entry name" value="Reg_chr_condens"/>
</dbReference>
<dbReference type="Pfam" id="PF00415">
    <property type="entry name" value="RCC1"/>
    <property type="match status" value="1"/>
</dbReference>
<comment type="caution">
    <text evidence="5">The sequence shown here is derived from an EMBL/GenBank/DDBJ whole genome shotgun (WGS) entry which is preliminary data.</text>
</comment>
<dbReference type="Proteomes" id="UP001470230">
    <property type="component" value="Unassembled WGS sequence"/>
</dbReference>
<dbReference type="EMBL" id="JAPFFF010000001">
    <property type="protein sequence ID" value="KAK8899978.1"/>
    <property type="molecule type" value="Genomic_DNA"/>
</dbReference>
<dbReference type="PROSITE" id="PS50012">
    <property type="entry name" value="RCC1_3"/>
    <property type="match status" value="1"/>
</dbReference>
<dbReference type="InterPro" id="IPR051681">
    <property type="entry name" value="Ser/Thr_Kinases-Pseudokinases"/>
</dbReference>
<feature type="repeat" description="RCC1" evidence="1">
    <location>
        <begin position="60"/>
        <end position="119"/>
    </location>
</feature>
<dbReference type="InterPro" id="IPR009091">
    <property type="entry name" value="RCC1/BLIP-II"/>
</dbReference>
<keyword evidence="6" id="KW-1185">Reference proteome</keyword>
<dbReference type="Gene3D" id="1.10.510.10">
    <property type="entry name" value="Transferase(Phosphotransferase) domain 1"/>
    <property type="match status" value="1"/>
</dbReference>
<feature type="coiled-coil region" evidence="2">
    <location>
        <begin position="420"/>
        <end position="484"/>
    </location>
</feature>
<dbReference type="InterPro" id="IPR001245">
    <property type="entry name" value="Ser-Thr/Tyr_kinase_cat_dom"/>
</dbReference>
<feature type="domain" description="Protein kinase" evidence="4">
    <location>
        <begin position="539"/>
        <end position="812"/>
    </location>
</feature>
<protein>
    <recommendedName>
        <fullName evidence="4">Protein kinase domain-containing protein</fullName>
    </recommendedName>
</protein>
<feature type="region of interest" description="Disordered" evidence="3">
    <location>
        <begin position="355"/>
        <end position="412"/>
    </location>
</feature>
<dbReference type="SUPFAM" id="SSF50985">
    <property type="entry name" value="RCC1/BLIP-II"/>
    <property type="match status" value="2"/>
</dbReference>
<accession>A0ABR2L9F2</accession>
<evidence type="ECO:0000256" key="3">
    <source>
        <dbReference type="SAM" id="MobiDB-lite"/>
    </source>
</evidence>
<sequence length="830" mass="94775">MIILSAGKNDHDQLGNRGSSGNSLPVPNPRKEKSQYYEFEDQISCLSAGRCHNVVVLKDGSCYGWGCNMLYEIGLPKQQDYSEPSLISFRSFISKYFLKDPFIVKALCGHSFTLYLDKLGVVYIAQGNTDQCSLEKINFSKEEIISLHGYIHPFIVGKSGALYTILDDLTVQPIPFKLSDKSDCNDDDPDSNFIIDACSTKKVIICLTKKGRVYMQNKDNNDSVFTLNKSLLGEKIVKISGKTNYFFVLSEAGRVFMYDSETESELFTPIEFPDDTKIIDISAGYDFNCFIDSNKSLWCSGTKSISPLIGIKRGSSGTPERSSLFDNTKYKAEQVHCGYSHLLILANLANNSPIAESASPQRKSKELLQTETKKTPSKSIFRFPFLSSSPTPEKSKFQNDDDNNGIDTSDTNTSEINIQNYEILNKIKDLTDENENLKKELEKMKAEKLESKKEKYVAELQNENKQLKLEIENLQNLLSKSSNKDADINVNGKKNDNDDDCFGYKISDENNNYYSDKYLLKPTEAIKIFDRRQFLQDFHIIKIATSYNDYGGVSKSFKISLNNFYAVKVLNFTPENLRDSHVMMKMLKHFLREYEIMVYNNHPCILKTFGFNFGDRTHPPSMLLEYCPKNLKSAVEKLKKGRMVRFIVEIAYGMRYLHSNHFIHKNLSPENVLIDKNWDSKITGFGYSKFISDENESDLIITGDKLTPINPFLAPELIETPKDYTNKVDVYSYGILVLYILSHGEYPSDKSEEENEIVHINDKIKIEIPESINQNGKSLIKSCCKCDPNHRPSFDQILQFLKDCDYKVVSYFDYDKLKKAITNIELCEQS</sequence>
<organism evidence="5 6">
    <name type="scientific">Tritrichomonas musculus</name>
    <dbReference type="NCBI Taxonomy" id="1915356"/>
    <lineage>
        <taxon>Eukaryota</taxon>
        <taxon>Metamonada</taxon>
        <taxon>Parabasalia</taxon>
        <taxon>Tritrichomonadida</taxon>
        <taxon>Tritrichomonadidae</taxon>
        <taxon>Tritrichomonas</taxon>
    </lineage>
</organism>
<dbReference type="SUPFAM" id="SSF56112">
    <property type="entry name" value="Protein kinase-like (PK-like)"/>
    <property type="match status" value="1"/>
</dbReference>
<gene>
    <name evidence="5" type="ORF">M9Y10_002301</name>
</gene>
<dbReference type="InterPro" id="IPR011009">
    <property type="entry name" value="Kinase-like_dom_sf"/>
</dbReference>
<feature type="region of interest" description="Disordered" evidence="3">
    <location>
        <begin position="1"/>
        <end position="30"/>
    </location>
</feature>
<dbReference type="PANTHER" id="PTHR44329">
    <property type="entry name" value="SERINE/THREONINE-PROTEIN KINASE TNNI3K-RELATED"/>
    <property type="match status" value="1"/>
</dbReference>
<evidence type="ECO:0000313" key="6">
    <source>
        <dbReference type="Proteomes" id="UP001470230"/>
    </source>
</evidence>
<dbReference type="PROSITE" id="PS50011">
    <property type="entry name" value="PROTEIN_KINASE_DOM"/>
    <property type="match status" value="1"/>
</dbReference>
<evidence type="ECO:0000313" key="5">
    <source>
        <dbReference type="EMBL" id="KAK8899978.1"/>
    </source>
</evidence>
<name>A0ABR2L9F2_9EUKA</name>